<protein>
    <submittedName>
        <fullName evidence="4">Cytochrome P450 family protein</fullName>
    </submittedName>
</protein>
<organism evidence="4 5">
    <name type="scientific">Skeletonema marinoi</name>
    <dbReference type="NCBI Taxonomy" id="267567"/>
    <lineage>
        <taxon>Eukaryota</taxon>
        <taxon>Sar</taxon>
        <taxon>Stramenopiles</taxon>
        <taxon>Ochrophyta</taxon>
        <taxon>Bacillariophyta</taxon>
        <taxon>Coscinodiscophyceae</taxon>
        <taxon>Thalassiosirophycidae</taxon>
        <taxon>Thalassiosirales</taxon>
        <taxon>Skeletonemataceae</taxon>
        <taxon>Skeletonema</taxon>
        <taxon>Skeletonema marinoi-dohrnii complex</taxon>
    </lineage>
</organism>
<dbReference type="Proteomes" id="UP001224775">
    <property type="component" value="Unassembled WGS sequence"/>
</dbReference>
<dbReference type="Pfam" id="PF00067">
    <property type="entry name" value="p450"/>
    <property type="match status" value="1"/>
</dbReference>
<dbReference type="InterPro" id="IPR002110">
    <property type="entry name" value="Ankyrin_rpt"/>
</dbReference>
<dbReference type="SUPFAM" id="SSF48403">
    <property type="entry name" value="Ankyrin repeat"/>
    <property type="match status" value="1"/>
</dbReference>
<proteinExistence type="inferred from homology"/>
<dbReference type="InterPro" id="IPR017972">
    <property type="entry name" value="Cyt_P450_CS"/>
</dbReference>
<reference evidence="4" key="1">
    <citation type="submission" date="2023-06" db="EMBL/GenBank/DDBJ databases">
        <title>Survivors Of The Sea: Transcriptome response of Skeletonema marinoi to long-term dormancy.</title>
        <authorList>
            <person name="Pinder M.I.M."/>
            <person name="Kourtchenko O."/>
            <person name="Robertson E.K."/>
            <person name="Larsson T."/>
            <person name="Maumus F."/>
            <person name="Osuna-Cruz C.M."/>
            <person name="Vancaester E."/>
            <person name="Stenow R."/>
            <person name="Vandepoele K."/>
            <person name="Ploug H."/>
            <person name="Bruchert V."/>
            <person name="Godhe A."/>
            <person name="Topel M."/>
        </authorList>
    </citation>
    <scope>NUCLEOTIDE SEQUENCE</scope>
    <source>
        <strain evidence="4">R05AC</strain>
    </source>
</reference>
<keyword evidence="1 2" id="KW-0479">Metal-binding</keyword>
<dbReference type="SUPFAM" id="SSF48264">
    <property type="entry name" value="Cytochrome P450"/>
    <property type="match status" value="1"/>
</dbReference>
<dbReference type="InterPro" id="IPR036396">
    <property type="entry name" value="Cyt_P450_sf"/>
</dbReference>
<keyword evidence="5" id="KW-1185">Reference proteome</keyword>
<dbReference type="Gene3D" id="1.10.630.10">
    <property type="entry name" value="Cytochrome P450"/>
    <property type="match status" value="1"/>
</dbReference>
<keyword evidence="1 2" id="KW-0408">Iron</keyword>
<dbReference type="GO" id="GO:0016705">
    <property type="term" value="F:oxidoreductase activity, acting on paired donors, with incorporation or reduction of molecular oxygen"/>
    <property type="evidence" value="ECO:0007669"/>
    <property type="project" value="InterPro"/>
</dbReference>
<evidence type="ECO:0000313" key="5">
    <source>
        <dbReference type="Proteomes" id="UP001224775"/>
    </source>
</evidence>
<name>A0AAD8YIY0_9STRA</name>
<sequence>MLYPNEIASDFAYLPFGGGARKCVGDEFATLEATVTLAMVLRRFDFEFDSAKLAATNVDIMKHPEDLEHPVGMRTGATIHTRKGLHMHGFFVYRANVDEPAITITSPSPSKNVSATSSASASARENNSGTIPNEDVTCISQQMQLLDKRRHDTIVQGNQPSLPELRAFCQSESLTEQGLRDRLSHLEYQRGESTYDNLLLYICANYRVTCGMVEYFLQRFHSSAVNVTLRGVTPLHVVCRNKNATADIVRCVIQYPGDLLKQDEGGQTPLVYLCFNKELDDKSSVEILTLILDKCPECARYTHKGYLPIHAACVYRSPKFCCLLVEAYPDSMLHQGSILHQVEGIQELDHVLFSPSVDDSVALAVLKLLLDKYPEDVRRLRINDAPFFTEQLV</sequence>
<comment type="cofactor">
    <cofactor evidence="1">
        <name>heme</name>
        <dbReference type="ChEBI" id="CHEBI:30413"/>
    </cofactor>
</comment>
<evidence type="ECO:0000256" key="1">
    <source>
        <dbReference type="PIRSR" id="PIRSR602401-1"/>
    </source>
</evidence>
<dbReference type="AlphaFoldDB" id="A0AAD8YIY0"/>
<dbReference type="PRINTS" id="PR00463">
    <property type="entry name" value="EP450I"/>
</dbReference>
<gene>
    <name evidence="4" type="ORF">QTG54_002256</name>
</gene>
<accession>A0AAD8YIY0</accession>
<feature type="region of interest" description="Disordered" evidence="3">
    <location>
        <begin position="104"/>
        <end position="134"/>
    </location>
</feature>
<dbReference type="InterPro" id="IPR002401">
    <property type="entry name" value="Cyt_P450_E_grp-I"/>
</dbReference>
<dbReference type="GO" id="GO:0005506">
    <property type="term" value="F:iron ion binding"/>
    <property type="evidence" value="ECO:0007669"/>
    <property type="project" value="InterPro"/>
</dbReference>
<feature type="compositionally biased region" description="Low complexity" evidence="3">
    <location>
        <begin position="106"/>
        <end position="128"/>
    </location>
</feature>
<comment type="caution">
    <text evidence="4">The sequence shown here is derived from an EMBL/GenBank/DDBJ whole genome shotgun (WGS) entry which is preliminary data.</text>
</comment>
<comment type="similarity">
    <text evidence="2">Belongs to the cytochrome P450 family.</text>
</comment>
<evidence type="ECO:0000313" key="4">
    <source>
        <dbReference type="EMBL" id="KAK1746912.1"/>
    </source>
</evidence>
<evidence type="ECO:0000256" key="3">
    <source>
        <dbReference type="SAM" id="MobiDB-lite"/>
    </source>
</evidence>
<dbReference type="InterPro" id="IPR001128">
    <property type="entry name" value="Cyt_P450"/>
</dbReference>
<dbReference type="InterPro" id="IPR036770">
    <property type="entry name" value="Ankyrin_rpt-contain_sf"/>
</dbReference>
<dbReference type="SMART" id="SM00248">
    <property type="entry name" value="ANK"/>
    <property type="match status" value="3"/>
</dbReference>
<dbReference type="PROSITE" id="PS00086">
    <property type="entry name" value="CYTOCHROME_P450"/>
    <property type="match status" value="1"/>
</dbReference>
<dbReference type="GO" id="GO:0020037">
    <property type="term" value="F:heme binding"/>
    <property type="evidence" value="ECO:0007669"/>
    <property type="project" value="InterPro"/>
</dbReference>
<keyword evidence="2" id="KW-0503">Monooxygenase</keyword>
<dbReference type="GO" id="GO:0004497">
    <property type="term" value="F:monooxygenase activity"/>
    <property type="evidence" value="ECO:0007669"/>
    <property type="project" value="UniProtKB-KW"/>
</dbReference>
<evidence type="ECO:0000256" key="2">
    <source>
        <dbReference type="RuleBase" id="RU000461"/>
    </source>
</evidence>
<dbReference type="EMBL" id="JATAAI010000003">
    <property type="protein sequence ID" value="KAK1746912.1"/>
    <property type="molecule type" value="Genomic_DNA"/>
</dbReference>
<dbReference type="PANTHER" id="PTHR24121">
    <property type="entry name" value="NO MECHANORECEPTOR POTENTIAL C, ISOFORM D-RELATED"/>
    <property type="match status" value="1"/>
</dbReference>
<keyword evidence="2" id="KW-0560">Oxidoreductase</keyword>
<keyword evidence="1 2" id="KW-0349">Heme</keyword>
<feature type="binding site" description="axial binding residue" evidence="1">
    <location>
        <position position="23"/>
    </location>
    <ligand>
        <name>heme</name>
        <dbReference type="ChEBI" id="CHEBI:30413"/>
    </ligand>
    <ligandPart>
        <name>Fe</name>
        <dbReference type="ChEBI" id="CHEBI:18248"/>
    </ligandPart>
</feature>
<dbReference type="Gene3D" id="1.25.40.20">
    <property type="entry name" value="Ankyrin repeat-containing domain"/>
    <property type="match status" value="1"/>
</dbReference>
<dbReference type="PANTHER" id="PTHR24121:SF23">
    <property type="entry name" value="NO MECHANORECEPTOR POTENTIAL C, ISOFORM H"/>
    <property type="match status" value="1"/>
</dbReference>